<protein>
    <submittedName>
        <fullName evidence="3">C4-dicarboxylate ABC transporter substrate-binding protein</fullName>
    </submittedName>
</protein>
<dbReference type="InterPro" id="IPR004682">
    <property type="entry name" value="TRAP_DctP"/>
</dbReference>
<gene>
    <name evidence="3" type="ORF">GCM10008090_02420</name>
</gene>
<accession>A0A918VHA5</accession>
<keyword evidence="1 2" id="KW-0732">Signal</keyword>
<dbReference type="Proteomes" id="UP000614811">
    <property type="component" value="Unassembled WGS sequence"/>
</dbReference>
<dbReference type="NCBIfam" id="TIGR00787">
    <property type="entry name" value="dctP"/>
    <property type="match status" value="1"/>
</dbReference>
<sequence>MHNPTIRNWRYLPILLSALLASCAGQSDVTVLKLGHALDTGHTVHKGMVHMAERLDLYSGGKMKIEIYPSGQLGSERQLVELLQIGSLAMTKVSSSPLESFVPEMKVFSLPYVFRDHAHFRKALDSKVGQSLLLAPEKVRLRGLGYYDAGSRSFYTTDKPVTTPADLKGLKIRVQKSQTSVDMIAAMGGAATPISWGELYTALQQGVVDGAENNPPSLFLSRQYEVSRYYSLDEHTFVPDILLMSLHIWNSLSEQEQVWLQQAVKDSVVFQGELWQQASDDALAAIEASGVEIIRPDKQPFMDAVVEMKAAYEGTPVGDMLNAINAL</sequence>
<name>A0A918VHA5_9GAMM</name>
<dbReference type="NCBIfam" id="NF037995">
    <property type="entry name" value="TRAP_S1"/>
    <property type="match status" value="1"/>
</dbReference>
<evidence type="ECO:0000256" key="2">
    <source>
        <dbReference type="SAM" id="SignalP"/>
    </source>
</evidence>
<proteinExistence type="predicted"/>
<dbReference type="PIRSF" id="PIRSF006470">
    <property type="entry name" value="DctB"/>
    <property type="match status" value="1"/>
</dbReference>
<dbReference type="PROSITE" id="PS51257">
    <property type="entry name" value="PROKAR_LIPOPROTEIN"/>
    <property type="match status" value="1"/>
</dbReference>
<dbReference type="EMBL" id="BMXA01000001">
    <property type="protein sequence ID" value="GGZ97629.1"/>
    <property type="molecule type" value="Genomic_DNA"/>
</dbReference>
<organism evidence="3 4">
    <name type="scientific">Arenicella chitinivorans</name>
    <dbReference type="NCBI Taxonomy" id="1329800"/>
    <lineage>
        <taxon>Bacteria</taxon>
        <taxon>Pseudomonadati</taxon>
        <taxon>Pseudomonadota</taxon>
        <taxon>Gammaproteobacteria</taxon>
        <taxon>Arenicellales</taxon>
        <taxon>Arenicellaceae</taxon>
        <taxon>Arenicella</taxon>
    </lineage>
</organism>
<dbReference type="CDD" id="cd13671">
    <property type="entry name" value="PBP2_TRAP_SBP_like_3"/>
    <property type="match status" value="1"/>
</dbReference>
<dbReference type="InterPro" id="IPR038404">
    <property type="entry name" value="TRAP_DctP_sf"/>
</dbReference>
<dbReference type="Pfam" id="PF03480">
    <property type="entry name" value="DctP"/>
    <property type="match status" value="1"/>
</dbReference>
<feature type="signal peptide" evidence="2">
    <location>
        <begin position="1"/>
        <end position="27"/>
    </location>
</feature>
<evidence type="ECO:0000313" key="3">
    <source>
        <dbReference type="EMBL" id="GGZ97629.1"/>
    </source>
</evidence>
<dbReference type="PANTHER" id="PTHR33376:SF2">
    <property type="entry name" value="DICARBOXYLATE-BINDING PERIPLASMIC PROTEIN"/>
    <property type="match status" value="1"/>
</dbReference>
<dbReference type="InterPro" id="IPR018389">
    <property type="entry name" value="DctP_fam"/>
</dbReference>
<dbReference type="AlphaFoldDB" id="A0A918VHA5"/>
<dbReference type="SUPFAM" id="SSF53850">
    <property type="entry name" value="Periplasmic binding protein-like II"/>
    <property type="match status" value="1"/>
</dbReference>
<feature type="chain" id="PRO_5037434869" evidence="2">
    <location>
        <begin position="28"/>
        <end position="327"/>
    </location>
</feature>
<dbReference type="PANTHER" id="PTHR33376">
    <property type="match status" value="1"/>
</dbReference>
<comment type="caution">
    <text evidence="3">The sequence shown here is derived from an EMBL/GenBank/DDBJ whole genome shotgun (WGS) entry which is preliminary data.</text>
</comment>
<dbReference type="GO" id="GO:0030246">
    <property type="term" value="F:carbohydrate binding"/>
    <property type="evidence" value="ECO:0007669"/>
    <property type="project" value="TreeGrafter"/>
</dbReference>
<dbReference type="Gene3D" id="3.40.190.170">
    <property type="entry name" value="Bacterial extracellular solute-binding protein, family 7"/>
    <property type="match status" value="1"/>
</dbReference>
<dbReference type="GO" id="GO:0030288">
    <property type="term" value="C:outer membrane-bounded periplasmic space"/>
    <property type="evidence" value="ECO:0007669"/>
    <property type="project" value="InterPro"/>
</dbReference>
<evidence type="ECO:0000313" key="4">
    <source>
        <dbReference type="Proteomes" id="UP000614811"/>
    </source>
</evidence>
<evidence type="ECO:0000256" key="1">
    <source>
        <dbReference type="ARBA" id="ARBA00022729"/>
    </source>
</evidence>
<dbReference type="RefSeq" id="WP_189398182.1">
    <property type="nucleotide sequence ID" value="NZ_BMXA01000001.1"/>
</dbReference>
<dbReference type="GO" id="GO:0055085">
    <property type="term" value="P:transmembrane transport"/>
    <property type="evidence" value="ECO:0007669"/>
    <property type="project" value="InterPro"/>
</dbReference>
<reference evidence="3" key="2">
    <citation type="submission" date="2020-09" db="EMBL/GenBank/DDBJ databases">
        <authorList>
            <person name="Sun Q."/>
            <person name="Kim S."/>
        </authorList>
    </citation>
    <scope>NUCLEOTIDE SEQUENCE</scope>
    <source>
        <strain evidence="3">KCTC 12711</strain>
    </source>
</reference>
<reference evidence="3" key="1">
    <citation type="journal article" date="2014" name="Int. J. Syst. Evol. Microbiol.">
        <title>Complete genome sequence of Corynebacterium casei LMG S-19264T (=DSM 44701T), isolated from a smear-ripened cheese.</title>
        <authorList>
            <consortium name="US DOE Joint Genome Institute (JGI-PGF)"/>
            <person name="Walter F."/>
            <person name="Albersmeier A."/>
            <person name="Kalinowski J."/>
            <person name="Ruckert C."/>
        </authorList>
    </citation>
    <scope>NUCLEOTIDE SEQUENCE</scope>
    <source>
        <strain evidence="3">KCTC 12711</strain>
    </source>
</reference>
<keyword evidence="4" id="KW-1185">Reference proteome</keyword>